<dbReference type="SMART" id="SM00066">
    <property type="entry name" value="GAL4"/>
    <property type="match status" value="1"/>
</dbReference>
<evidence type="ECO:0000313" key="5">
    <source>
        <dbReference type="Proteomes" id="UP000800200"/>
    </source>
</evidence>
<feature type="domain" description="Zn(2)-C6 fungal-type" evidence="3">
    <location>
        <begin position="17"/>
        <end position="47"/>
    </location>
</feature>
<dbReference type="Gene3D" id="4.10.240.10">
    <property type="entry name" value="Zn(2)-C6 fungal-type DNA-binding domain"/>
    <property type="match status" value="1"/>
</dbReference>
<dbReference type="SUPFAM" id="SSF57701">
    <property type="entry name" value="Zn2/Cys6 DNA-binding domain"/>
    <property type="match status" value="1"/>
</dbReference>
<dbReference type="AlphaFoldDB" id="A0A6A6DFV2"/>
<dbReference type="Proteomes" id="UP000800200">
    <property type="component" value="Unassembled WGS sequence"/>
</dbReference>
<dbReference type="CDD" id="cd00067">
    <property type="entry name" value="GAL4"/>
    <property type="match status" value="1"/>
</dbReference>
<protein>
    <recommendedName>
        <fullName evidence="3">Zn(2)-C6 fungal-type domain-containing protein</fullName>
    </recommendedName>
</protein>
<dbReference type="PROSITE" id="PS50048">
    <property type="entry name" value="ZN2_CY6_FUNGAL_2"/>
    <property type="match status" value="1"/>
</dbReference>
<dbReference type="InterPro" id="IPR036864">
    <property type="entry name" value="Zn2-C6_fun-type_DNA-bd_sf"/>
</dbReference>
<comment type="subcellular location">
    <subcellularLocation>
        <location evidence="1">Nucleus</location>
    </subcellularLocation>
</comment>
<dbReference type="GO" id="GO:0000981">
    <property type="term" value="F:DNA-binding transcription factor activity, RNA polymerase II-specific"/>
    <property type="evidence" value="ECO:0007669"/>
    <property type="project" value="InterPro"/>
</dbReference>
<dbReference type="PANTHER" id="PTHR37534">
    <property type="entry name" value="TRANSCRIPTIONAL ACTIVATOR PROTEIN UGA3"/>
    <property type="match status" value="1"/>
</dbReference>
<keyword evidence="2" id="KW-0539">Nucleus</keyword>
<dbReference type="Pfam" id="PF00172">
    <property type="entry name" value="Zn_clus"/>
    <property type="match status" value="1"/>
</dbReference>
<dbReference type="GO" id="GO:0045944">
    <property type="term" value="P:positive regulation of transcription by RNA polymerase II"/>
    <property type="evidence" value="ECO:0007669"/>
    <property type="project" value="TreeGrafter"/>
</dbReference>
<evidence type="ECO:0000256" key="2">
    <source>
        <dbReference type="ARBA" id="ARBA00023242"/>
    </source>
</evidence>
<dbReference type="GO" id="GO:0000976">
    <property type="term" value="F:transcription cis-regulatory region binding"/>
    <property type="evidence" value="ECO:0007669"/>
    <property type="project" value="TreeGrafter"/>
</dbReference>
<reference evidence="4" key="1">
    <citation type="journal article" date="2020" name="Stud. Mycol.">
        <title>101 Dothideomycetes genomes: a test case for predicting lifestyles and emergence of pathogens.</title>
        <authorList>
            <person name="Haridas S."/>
            <person name="Albert R."/>
            <person name="Binder M."/>
            <person name="Bloem J."/>
            <person name="Labutti K."/>
            <person name="Salamov A."/>
            <person name="Andreopoulos B."/>
            <person name="Baker S."/>
            <person name="Barry K."/>
            <person name="Bills G."/>
            <person name="Bluhm B."/>
            <person name="Cannon C."/>
            <person name="Castanera R."/>
            <person name="Culley D."/>
            <person name="Daum C."/>
            <person name="Ezra D."/>
            <person name="Gonzalez J."/>
            <person name="Henrissat B."/>
            <person name="Kuo A."/>
            <person name="Liang C."/>
            <person name="Lipzen A."/>
            <person name="Lutzoni F."/>
            <person name="Magnuson J."/>
            <person name="Mondo S."/>
            <person name="Nolan M."/>
            <person name="Ohm R."/>
            <person name="Pangilinan J."/>
            <person name="Park H.-J."/>
            <person name="Ramirez L."/>
            <person name="Alfaro M."/>
            <person name="Sun H."/>
            <person name="Tritt A."/>
            <person name="Yoshinaga Y."/>
            <person name="Zwiers L.-H."/>
            <person name="Turgeon B."/>
            <person name="Goodwin S."/>
            <person name="Spatafora J."/>
            <person name="Crous P."/>
            <person name="Grigoriev I."/>
        </authorList>
    </citation>
    <scope>NUCLEOTIDE SEQUENCE</scope>
    <source>
        <strain evidence="4">CBS 207.26</strain>
    </source>
</reference>
<evidence type="ECO:0000256" key="1">
    <source>
        <dbReference type="ARBA" id="ARBA00004123"/>
    </source>
</evidence>
<accession>A0A6A6DFV2</accession>
<dbReference type="PANTHER" id="PTHR37534:SF49">
    <property type="entry name" value="LYSINE BIOSYNTHESIS REGULATORY PROTEIN LYS14"/>
    <property type="match status" value="1"/>
</dbReference>
<evidence type="ECO:0000259" key="3">
    <source>
        <dbReference type="PROSITE" id="PS50048"/>
    </source>
</evidence>
<gene>
    <name evidence="4" type="ORF">K469DRAFT_719204</name>
</gene>
<evidence type="ECO:0000313" key="4">
    <source>
        <dbReference type="EMBL" id="KAF2178035.1"/>
    </source>
</evidence>
<dbReference type="GO" id="GO:0005634">
    <property type="term" value="C:nucleus"/>
    <property type="evidence" value="ECO:0007669"/>
    <property type="project" value="UniProtKB-SubCell"/>
</dbReference>
<dbReference type="EMBL" id="ML994679">
    <property type="protein sequence ID" value="KAF2178035.1"/>
    <property type="molecule type" value="Genomic_DNA"/>
</dbReference>
<dbReference type="CDD" id="cd12148">
    <property type="entry name" value="fungal_TF_MHR"/>
    <property type="match status" value="1"/>
</dbReference>
<organism evidence="4 5">
    <name type="scientific">Zopfia rhizophila CBS 207.26</name>
    <dbReference type="NCBI Taxonomy" id="1314779"/>
    <lineage>
        <taxon>Eukaryota</taxon>
        <taxon>Fungi</taxon>
        <taxon>Dikarya</taxon>
        <taxon>Ascomycota</taxon>
        <taxon>Pezizomycotina</taxon>
        <taxon>Dothideomycetes</taxon>
        <taxon>Dothideomycetes incertae sedis</taxon>
        <taxon>Zopfiaceae</taxon>
        <taxon>Zopfia</taxon>
    </lineage>
</organism>
<dbReference type="InterPro" id="IPR001138">
    <property type="entry name" value="Zn2Cys6_DnaBD"/>
</dbReference>
<name>A0A6A6DFV2_9PEZI</name>
<proteinExistence type="predicted"/>
<dbReference type="OrthoDB" id="187139at2759"/>
<keyword evidence="5" id="KW-1185">Reference proteome</keyword>
<dbReference type="GO" id="GO:0008270">
    <property type="term" value="F:zinc ion binding"/>
    <property type="evidence" value="ECO:0007669"/>
    <property type="project" value="InterPro"/>
</dbReference>
<dbReference type="Pfam" id="PF11951">
    <property type="entry name" value="Fungal_trans_2"/>
    <property type="match status" value="1"/>
</dbReference>
<dbReference type="PROSITE" id="PS00463">
    <property type="entry name" value="ZN2_CY6_FUNGAL_1"/>
    <property type="match status" value="1"/>
</dbReference>
<dbReference type="InterPro" id="IPR021858">
    <property type="entry name" value="Fun_TF"/>
</dbReference>
<sequence>MAPGMGIKPPAHRTKTGCLTCRKRKVKCDEEKPDCFRCRRLLMKCIWSEEVLEARARQQQQAAMNGGAVNSLVRRTSSIPTISSDTQTFITEFPNADRFSVPYLHHFTSFCSRFLAYPNDAEGNPFQQELVPLAAQSPALLYAMSALAAGHMARGQPKHTMAAMKYYTMALRELNTTLEDPAKVRLSSTLGTCLLLCVYEISHSDENLWFRHLQGARDLILHRGGPKTSDFLVRFFSLLDISGSLLTGKGPLISGNYWLDEEENGASHTKLRNWPYYDDNAIMVDNFHSLMVHMARLSNLSADSMTDFGKRNADLIEKRAMQIRHDLFEWWNTRPPNIRDQSNNWRRARPDLTLAEKLEEESFSSTRSVVYGCIIYLHHIIDPYGLKPQAQEVADAIKGILDISRETPEGLGLEMGLFFGLFMAGVAIFDDLESEILIRTKLANDANITIYHADSGLELLEALWAKQRQYNVKYDWREVQKEMKLQVFIFA</sequence>